<evidence type="ECO:0008006" key="5">
    <source>
        <dbReference type="Google" id="ProtNLM"/>
    </source>
</evidence>
<dbReference type="STRING" id="1440053.GCA_000718095_04210"/>
<reference evidence="3 4" key="1">
    <citation type="submission" date="2013-12" db="EMBL/GenBank/DDBJ databases">
        <title>Annotated genome of Streptomyces scopuliridis.</title>
        <authorList>
            <person name="Olson J.B."/>
        </authorList>
    </citation>
    <scope>NUCLEOTIDE SEQUENCE [LARGE SCALE GENOMIC DNA]</scope>
    <source>
        <strain evidence="3 4">RB72</strain>
    </source>
</reference>
<name>A0A2T7TFI2_9ACTN</name>
<evidence type="ECO:0000256" key="2">
    <source>
        <dbReference type="SAM" id="Phobius"/>
    </source>
</evidence>
<feature type="compositionally biased region" description="Polar residues" evidence="1">
    <location>
        <begin position="294"/>
        <end position="304"/>
    </location>
</feature>
<dbReference type="Proteomes" id="UP000245992">
    <property type="component" value="Unassembled WGS sequence"/>
</dbReference>
<proteinExistence type="predicted"/>
<evidence type="ECO:0000256" key="1">
    <source>
        <dbReference type="SAM" id="MobiDB-lite"/>
    </source>
</evidence>
<sequence>MSNDLNGVLDGDELALRRMLHGAVGDLRPSDGALDHLRKAVPTRRARKRQAVVGMAAAALLFGTAVPAFVHVANSTDATDDRAVSTGHSEQAQGGADAGKGTTGGKKDTGGPSDKVSAAEDEPDKKDKPDGGAVSGSPEGGKGGSADSEAPYETASSPACDPSQLLVVGQTGAPDSVGTVYGSFRVSNVSASGCSVTGRGTVNALATGAADQSKIAVAQHTAGDPAAGLPDPSQEAAALVLPPNGAYEVKFAWVPSETCPTTGASPDPSPSEDGSAGTTGDPGTGPDTGTGDGSNTVTQLTTDGGTMDGSVAVSHTAEPGAPSGQTSIPNACAGTIYKTGVLNAS</sequence>
<feature type="region of interest" description="Disordered" evidence="1">
    <location>
        <begin position="80"/>
        <end position="160"/>
    </location>
</feature>
<gene>
    <name evidence="3" type="ORF">Y717_05105</name>
</gene>
<feature type="compositionally biased region" description="Gly residues" evidence="1">
    <location>
        <begin position="280"/>
        <end position="292"/>
    </location>
</feature>
<accession>A0A2T7TFI2</accession>
<keyword evidence="4" id="KW-1185">Reference proteome</keyword>
<keyword evidence="2" id="KW-1133">Transmembrane helix</keyword>
<comment type="caution">
    <text evidence="3">The sequence shown here is derived from an EMBL/GenBank/DDBJ whole genome shotgun (WGS) entry which is preliminary data.</text>
</comment>
<keyword evidence="2" id="KW-0472">Membrane</keyword>
<dbReference type="EMBL" id="AZSP01000014">
    <property type="protein sequence ID" value="PVE13885.1"/>
    <property type="molecule type" value="Genomic_DNA"/>
</dbReference>
<feature type="transmembrane region" description="Helical" evidence="2">
    <location>
        <begin position="51"/>
        <end position="70"/>
    </location>
</feature>
<organism evidence="3 4">
    <name type="scientific">Streptomyces scopuliridis RB72</name>
    <dbReference type="NCBI Taxonomy" id="1440053"/>
    <lineage>
        <taxon>Bacteria</taxon>
        <taxon>Bacillati</taxon>
        <taxon>Actinomycetota</taxon>
        <taxon>Actinomycetes</taxon>
        <taxon>Kitasatosporales</taxon>
        <taxon>Streptomycetaceae</taxon>
        <taxon>Streptomyces</taxon>
    </lineage>
</organism>
<evidence type="ECO:0000313" key="4">
    <source>
        <dbReference type="Proteomes" id="UP000245992"/>
    </source>
</evidence>
<keyword evidence="2" id="KW-0812">Transmembrane</keyword>
<feature type="region of interest" description="Disordered" evidence="1">
    <location>
        <begin position="258"/>
        <end position="331"/>
    </location>
</feature>
<evidence type="ECO:0000313" key="3">
    <source>
        <dbReference type="EMBL" id="PVE13885.1"/>
    </source>
</evidence>
<dbReference type="AlphaFoldDB" id="A0A2T7TFI2"/>
<protein>
    <recommendedName>
        <fullName evidence="5">DUF4232 domain-containing protein</fullName>
    </recommendedName>
</protein>
<dbReference type="RefSeq" id="WP_030353227.1">
    <property type="nucleotide sequence ID" value="NZ_AZSP01000014.1"/>
</dbReference>